<dbReference type="InterPro" id="IPR038940">
    <property type="entry name" value="NCMAP"/>
</dbReference>
<dbReference type="GO" id="GO:0043220">
    <property type="term" value="C:Schmidt-Lanterman incisure"/>
    <property type="evidence" value="ECO:0007669"/>
    <property type="project" value="InterPro"/>
</dbReference>
<dbReference type="RefSeq" id="XP_065432888.1">
    <property type="nucleotide sequence ID" value="XM_065576816.1"/>
</dbReference>
<protein>
    <submittedName>
        <fullName evidence="3">Non-compact myelin associated protein</fullName>
    </submittedName>
</protein>
<dbReference type="GO" id="GO:0031641">
    <property type="term" value="P:regulation of myelination"/>
    <property type="evidence" value="ECO:0007669"/>
    <property type="project" value="InterPro"/>
</dbReference>
<evidence type="ECO:0000313" key="3">
    <source>
        <dbReference type="Ensembl" id="ENSCPBP00000036067.1"/>
    </source>
</evidence>
<dbReference type="CTD" id="400746"/>
<dbReference type="PANTHER" id="PTHR35974:SF1">
    <property type="entry name" value="NONCOMPACT MYELIN-ASSOCIATED PROTEIN"/>
    <property type="match status" value="1"/>
</dbReference>
<proteinExistence type="predicted"/>
<dbReference type="PANTHER" id="PTHR35974">
    <property type="entry name" value="NONCOMPACT MYELIN-ASSOCIATED PROTEIN"/>
    <property type="match status" value="1"/>
</dbReference>
<dbReference type="RefSeq" id="XP_065432892.1">
    <property type="nucleotide sequence ID" value="XM_065576820.1"/>
</dbReference>
<name>A0A8C3PE29_CHRPI</name>
<dbReference type="GO" id="GO:0019911">
    <property type="term" value="F:structural constituent of myelin sheath"/>
    <property type="evidence" value="ECO:0007669"/>
    <property type="project" value="InterPro"/>
</dbReference>
<dbReference type="RefSeq" id="XP_065432885.1">
    <property type="nucleotide sequence ID" value="XM_065576813.1"/>
</dbReference>
<dbReference type="GO" id="GO:0033270">
    <property type="term" value="C:paranode region of axon"/>
    <property type="evidence" value="ECO:0007669"/>
    <property type="project" value="InterPro"/>
</dbReference>
<dbReference type="RefSeq" id="XP_065432890.1">
    <property type="nucleotide sequence ID" value="XM_065576818.1"/>
</dbReference>
<accession>A0A8C3PE29</accession>
<dbReference type="Ensembl" id="ENSCPBT00000042297.1">
    <property type="protein sequence ID" value="ENSCPBP00000036067.1"/>
    <property type="gene ID" value="ENSCPBG00000025086.1"/>
</dbReference>
<dbReference type="GO" id="GO:0032290">
    <property type="term" value="P:peripheral nervous system myelin formation"/>
    <property type="evidence" value="ECO:0007669"/>
    <property type="project" value="TreeGrafter"/>
</dbReference>
<feature type="transmembrane region" description="Helical" evidence="2">
    <location>
        <begin position="32"/>
        <end position="52"/>
    </location>
</feature>
<reference evidence="3" key="2">
    <citation type="submission" date="2025-09" db="UniProtKB">
        <authorList>
            <consortium name="Ensembl"/>
        </authorList>
    </citation>
    <scope>IDENTIFICATION</scope>
</reference>
<dbReference type="GeneID" id="101935942"/>
<evidence type="ECO:0000256" key="2">
    <source>
        <dbReference type="SAM" id="Phobius"/>
    </source>
</evidence>
<sequence>MTTAAPLGNNTLSPTNVTTKSQEEILYQSSGAIVAAIVVGVIIIFTVVLLMLKMYNRHMRAKRELEPTSTKVKTPPTFGQNSTNANQPTTVTIIPVDIHMQNR</sequence>
<dbReference type="GeneTree" id="ENSGT00390000004116"/>
<dbReference type="RefSeq" id="XP_065432887.1">
    <property type="nucleotide sequence ID" value="XM_065576815.1"/>
</dbReference>
<gene>
    <name evidence="3" type="primary">NCMAP</name>
</gene>
<feature type="region of interest" description="Disordered" evidence="1">
    <location>
        <begin position="64"/>
        <end position="90"/>
    </location>
</feature>
<reference evidence="3" key="1">
    <citation type="submission" date="2025-08" db="UniProtKB">
        <authorList>
            <consortium name="Ensembl"/>
        </authorList>
    </citation>
    <scope>IDENTIFICATION</scope>
</reference>
<evidence type="ECO:0000256" key="1">
    <source>
        <dbReference type="SAM" id="MobiDB-lite"/>
    </source>
</evidence>
<keyword evidence="2" id="KW-0472">Membrane</keyword>
<keyword evidence="2" id="KW-1133">Transmembrane helix</keyword>
<dbReference type="GO" id="GO:0005886">
    <property type="term" value="C:plasma membrane"/>
    <property type="evidence" value="ECO:0007669"/>
    <property type="project" value="InterPro"/>
</dbReference>
<evidence type="ECO:0000313" key="4">
    <source>
        <dbReference type="Proteomes" id="UP000694380"/>
    </source>
</evidence>
<keyword evidence="2" id="KW-0812">Transmembrane</keyword>
<dbReference type="AlphaFoldDB" id="A0A8C3PE29"/>
<organism evidence="3 4">
    <name type="scientific">Chrysemys picta bellii</name>
    <name type="common">Western painted turtle</name>
    <name type="synonym">Emys bellii</name>
    <dbReference type="NCBI Taxonomy" id="8478"/>
    <lineage>
        <taxon>Eukaryota</taxon>
        <taxon>Metazoa</taxon>
        <taxon>Chordata</taxon>
        <taxon>Craniata</taxon>
        <taxon>Vertebrata</taxon>
        <taxon>Euteleostomi</taxon>
        <taxon>Archelosauria</taxon>
        <taxon>Testudinata</taxon>
        <taxon>Testudines</taxon>
        <taxon>Cryptodira</taxon>
        <taxon>Durocryptodira</taxon>
        <taxon>Testudinoidea</taxon>
        <taxon>Emydidae</taxon>
        <taxon>Chrysemys</taxon>
    </lineage>
</organism>
<dbReference type="RefSeq" id="XP_065432889.1">
    <property type="nucleotide sequence ID" value="XM_065576817.1"/>
</dbReference>
<keyword evidence="4" id="KW-1185">Reference proteome</keyword>
<dbReference type="RefSeq" id="XP_065432891.1">
    <property type="nucleotide sequence ID" value="XM_065576819.1"/>
</dbReference>
<dbReference type="Proteomes" id="UP000694380">
    <property type="component" value="Unplaced"/>
</dbReference>
<feature type="compositionally biased region" description="Polar residues" evidence="1">
    <location>
        <begin position="67"/>
        <end position="90"/>
    </location>
</feature>